<reference evidence="1 2" key="1">
    <citation type="journal article" date="2018" name="MBio">
        <title>Comparative Genomics Reveals the Core Gene Toolbox for the Fungus-Insect Symbiosis.</title>
        <authorList>
            <person name="Wang Y."/>
            <person name="Stata M."/>
            <person name="Wang W."/>
            <person name="Stajich J.E."/>
            <person name="White M.M."/>
            <person name="Moncalvo J.M."/>
        </authorList>
    </citation>
    <scope>NUCLEOTIDE SEQUENCE [LARGE SCALE GENOMIC DNA]</scope>
    <source>
        <strain evidence="1 2">AUS-126-30</strain>
    </source>
</reference>
<comment type="caution">
    <text evidence="1">The sequence shown here is derived from an EMBL/GenBank/DDBJ whole genome shotgun (WGS) entry which is preliminary data.</text>
</comment>
<sequence length="185" mass="21177">MANNFVPSITLPVEFGPNVPVLGFTNPLYFQTKITLTSCNNDVKFIPDQFDLKAYTELWEYGDDDDENDKGFAEDLELEFGFGDEYREYRSDTNTKSSQKLGLFFEENKFFADGVLSRRANSVLILAEVIPKNQIPDLKVPVIINYRYSSSENMEDQDAMELEDEKSKIVEKSVLAFIHFGPVIE</sequence>
<evidence type="ECO:0000313" key="1">
    <source>
        <dbReference type="EMBL" id="PWA02452.1"/>
    </source>
</evidence>
<dbReference type="AlphaFoldDB" id="A0A2U1JBG5"/>
<organism evidence="1 2">
    <name type="scientific">Smittium angustum</name>
    <dbReference type="NCBI Taxonomy" id="133377"/>
    <lineage>
        <taxon>Eukaryota</taxon>
        <taxon>Fungi</taxon>
        <taxon>Fungi incertae sedis</taxon>
        <taxon>Zoopagomycota</taxon>
        <taxon>Kickxellomycotina</taxon>
        <taxon>Harpellomycetes</taxon>
        <taxon>Harpellales</taxon>
        <taxon>Legeriomycetaceae</taxon>
        <taxon>Smittium</taxon>
    </lineage>
</organism>
<accession>A0A2U1JBG5</accession>
<gene>
    <name evidence="1" type="ORF">BB558_001407</name>
</gene>
<protein>
    <submittedName>
        <fullName evidence="1">Uncharacterized protein</fullName>
    </submittedName>
</protein>
<dbReference type="Proteomes" id="UP000245591">
    <property type="component" value="Unassembled WGS sequence"/>
</dbReference>
<dbReference type="EMBL" id="MBFU01000073">
    <property type="protein sequence ID" value="PWA02452.1"/>
    <property type="molecule type" value="Genomic_DNA"/>
</dbReference>
<proteinExistence type="predicted"/>
<evidence type="ECO:0000313" key="2">
    <source>
        <dbReference type="Proteomes" id="UP000245591"/>
    </source>
</evidence>
<name>A0A2U1JBG5_SMIAN</name>
<keyword evidence="2" id="KW-1185">Reference proteome</keyword>